<sequence>MATLIHHRVGGWLPKDHRVLEAWLTKKINLVEDESRRFKPLAPVIQEFKTLIEDDPEIYRCFHQMFEQVPAKPPYNNDPTGQPQVRDYKLMLRLFDHIISEAPEYEQNDLVGFPINAILDWPMGTPAGYTAFVNAKVNDQFHKMFNVWASFLTSSASRYVLSTGDNGWFGAAASQAMPDFVQTFVCDPSQKFHGFTSWDNFFTRIFREGVRPVTFPDNDSIVNSACESTVYRIAHNVKARDSFWLKGEPYSLDHMLGNDPLAPQFVGGTVYQAFLSALNYHRWHSPINGTVVKTVQIQGTYYAESPAMGFTNPDGPDPSGPNRSQAFITSLAARALIFIEADNRNIGLMCFMAVGMAEVSTCETTVKPGDVVKKGDQIGMFHFGGSTHCLIFRPQTKIEFADCPVGTSVQLNAAIATVAD</sequence>
<name>A0ACB8BXR5_9AGAM</name>
<keyword evidence="2" id="KW-1185">Reference proteome</keyword>
<dbReference type="EMBL" id="MU266329">
    <property type="protein sequence ID" value="KAH7930760.1"/>
    <property type="molecule type" value="Genomic_DNA"/>
</dbReference>
<evidence type="ECO:0000313" key="2">
    <source>
        <dbReference type="Proteomes" id="UP000790709"/>
    </source>
</evidence>
<dbReference type="Proteomes" id="UP000790709">
    <property type="component" value="Unassembled WGS sequence"/>
</dbReference>
<gene>
    <name evidence="1" type="ORF">BV22DRAFT_1027913</name>
</gene>
<accession>A0ACB8BXR5</accession>
<proteinExistence type="predicted"/>
<organism evidence="1 2">
    <name type="scientific">Leucogyrophana mollusca</name>
    <dbReference type="NCBI Taxonomy" id="85980"/>
    <lineage>
        <taxon>Eukaryota</taxon>
        <taxon>Fungi</taxon>
        <taxon>Dikarya</taxon>
        <taxon>Basidiomycota</taxon>
        <taxon>Agaricomycotina</taxon>
        <taxon>Agaricomycetes</taxon>
        <taxon>Agaricomycetidae</taxon>
        <taxon>Boletales</taxon>
        <taxon>Boletales incertae sedis</taxon>
        <taxon>Leucogyrophana</taxon>
    </lineage>
</organism>
<reference evidence="1" key="1">
    <citation type="journal article" date="2021" name="New Phytol.">
        <title>Evolutionary innovations through gain and loss of genes in the ectomycorrhizal Boletales.</title>
        <authorList>
            <person name="Wu G."/>
            <person name="Miyauchi S."/>
            <person name="Morin E."/>
            <person name="Kuo A."/>
            <person name="Drula E."/>
            <person name="Varga T."/>
            <person name="Kohler A."/>
            <person name="Feng B."/>
            <person name="Cao Y."/>
            <person name="Lipzen A."/>
            <person name="Daum C."/>
            <person name="Hundley H."/>
            <person name="Pangilinan J."/>
            <person name="Johnson J."/>
            <person name="Barry K."/>
            <person name="LaButti K."/>
            <person name="Ng V."/>
            <person name="Ahrendt S."/>
            <person name="Min B."/>
            <person name="Choi I.G."/>
            <person name="Park H."/>
            <person name="Plett J.M."/>
            <person name="Magnuson J."/>
            <person name="Spatafora J.W."/>
            <person name="Nagy L.G."/>
            <person name="Henrissat B."/>
            <person name="Grigoriev I.V."/>
            <person name="Yang Z.L."/>
            <person name="Xu J."/>
            <person name="Martin F.M."/>
        </authorList>
    </citation>
    <scope>NUCLEOTIDE SEQUENCE</scope>
    <source>
        <strain evidence="1">KUC20120723A-06</strain>
    </source>
</reference>
<protein>
    <submittedName>
        <fullName evidence="1">Phosphatidylserine decarboxylase-like protein</fullName>
    </submittedName>
</protein>
<evidence type="ECO:0000313" key="1">
    <source>
        <dbReference type="EMBL" id="KAH7930760.1"/>
    </source>
</evidence>
<comment type="caution">
    <text evidence="1">The sequence shown here is derived from an EMBL/GenBank/DDBJ whole genome shotgun (WGS) entry which is preliminary data.</text>
</comment>